<evidence type="ECO:0000259" key="1">
    <source>
        <dbReference type="SMART" id="SM00579"/>
    </source>
</evidence>
<dbReference type="Pfam" id="PF08387">
    <property type="entry name" value="FBD"/>
    <property type="match status" value="1"/>
</dbReference>
<dbReference type="InterPro" id="IPR050232">
    <property type="entry name" value="FBL13/AtMIF1-like"/>
</dbReference>
<dbReference type="CDD" id="cd22160">
    <property type="entry name" value="F-box_AtFBL13-like"/>
    <property type="match status" value="1"/>
</dbReference>
<proteinExistence type="predicted"/>
<reference evidence="2 3" key="1">
    <citation type="submission" date="2022-03" db="EMBL/GenBank/DDBJ databases">
        <authorList>
            <person name="Nunn A."/>
            <person name="Chopra R."/>
            <person name="Nunn A."/>
            <person name="Contreras Garrido A."/>
        </authorList>
    </citation>
    <scope>NUCLEOTIDE SEQUENCE [LARGE SCALE GENOMIC DNA]</scope>
</reference>
<dbReference type="InterPro" id="IPR006566">
    <property type="entry name" value="FBD"/>
</dbReference>
<protein>
    <recommendedName>
        <fullName evidence="1">FBD domain-containing protein</fullName>
    </recommendedName>
</protein>
<dbReference type="PANTHER" id="PTHR31900">
    <property type="entry name" value="F-BOX/RNI SUPERFAMILY PROTEIN-RELATED"/>
    <property type="match status" value="1"/>
</dbReference>
<dbReference type="Gene3D" id="3.80.10.10">
    <property type="entry name" value="Ribonuclease Inhibitor"/>
    <property type="match status" value="1"/>
</dbReference>
<dbReference type="InterPro" id="IPR001810">
    <property type="entry name" value="F-box_dom"/>
</dbReference>
<sequence>MDIISQFSDDLLIRILSLVPTSHALATSRLSKRWQFLWSLVPKLEYDDSSHGDDNYATFTHFVYRSLMSNKAPVLESLYLKLGHKCQAVDIGIWIDTAVAHRVRALTVDILSSEKGPISLPSSMYTCETLETLILWNCIRLDVPFSVRLPSLKIMELKDVDIGSLQRLLSGCPKLETLAVKQDNLDVALALPSLLRLKMTNEGIAPKGSGFVIDAPSLVRLCIKDDVLYDFHRIEYMPQLEQAYVDMTCGANHKFLKAFTCVRTLHLCLSFSEVLSPCGMIFHNLVLLELSTCAQGWWNLLTHMLQNSPKLKYLILTDEHELDFPSIETPDCWKPPISVPNCFSYSLEDFEWDGYNGRRGDREIATYLVAHATRLKTAVFSPADSTRDDVGERYRMLQDLASVATPQIFFE</sequence>
<dbReference type="SUPFAM" id="SSF52058">
    <property type="entry name" value="L domain-like"/>
    <property type="match status" value="1"/>
</dbReference>
<keyword evidence="3" id="KW-1185">Reference proteome</keyword>
<dbReference type="Pfam" id="PF00646">
    <property type="entry name" value="F-box"/>
    <property type="match status" value="1"/>
</dbReference>
<dbReference type="Proteomes" id="UP000836841">
    <property type="component" value="Chromosome 5"/>
</dbReference>
<evidence type="ECO:0000313" key="2">
    <source>
        <dbReference type="EMBL" id="CAH2063332.1"/>
    </source>
</evidence>
<dbReference type="SUPFAM" id="SSF81383">
    <property type="entry name" value="F-box domain"/>
    <property type="match status" value="1"/>
</dbReference>
<dbReference type="EMBL" id="OU466861">
    <property type="protein sequence ID" value="CAH2063332.1"/>
    <property type="molecule type" value="Genomic_DNA"/>
</dbReference>
<dbReference type="InterPro" id="IPR036047">
    <property type="entry name" value="F-box-like_dom_sf"/>
</dbReference>
<dbReference type="InterPro" id="IPR032675">
    <property type="entry name" value="LRR_dom_sf"/>
</dbReference>
<organism evidence="2 3">
    <name type="scientific">Thlaspi arvense</name>
    <name type="common">Field penny-cress</name>
    <dbReference type="NCBI Taxonomy" id="13288"/>
    <lineage>
        <taxon>Eukaryota</taxon>
        <taxon>Viridiplantae</taxon>
        <taxon>Streptophyta</taxon>
        <taxon>Embryophyta</taxon>
        <taxon>Tracheophyta</taxon>
        <taxon>Spermatophyta</taxon>
        <taxon>Magnoliopsida</taxon>
        <taxon>eudicotyledons</taxon>
        <taxon>Gunneridae</taxon>
        <taxon>Pentapetalae</taxon>
        <taxon>rosids</taxon>
        <taxon>malvids</taxon>
        <taxon>Brassicales</taxon>
        <taxon>Brassicaceae</taxon>
        <taxon>Thlaspideae</taxon>
        <taxon>Thlaspi</taxon>
    </lineage>
</organism>
<dbReference type="AlphaFoldDB" id="A0AAU9SDE8"/>
<evidence type="ECO:0000313" key="3">
    <source>
        <dbReference type="Proteomes" id="UP000836841"/>
    </source>
</evidence>
<dbReference type="PANTHER" id="PTHR31900:SF34">
    <property type="entry name" value="EMB|CAB62440.1-RELATED"/>
    <property type="match status" value="1"/>
</dbReference>
<dbReference type="InterPro" id="IPR055411">
    <property type="entry name" value="LRR_FXL15/At3g58940/PEG3-like"/>
</dbReference>
<dbReference type="Pfam" id="PF24758">
    <property type="entry name" value="LRR_At5g56370"/>
    <property type="match status" value="1"/>
</dbReference>
<gene>
    <name evidence="2" type="ORF">TAV2_LOCUS16020</name>
</gene>
<feature type="domain" description="FBD" evidence="1">
    <location>
        <begin position="341"/>
        <end position="411"/>
    </location>
</feature>
<dbReference type="SMART" id="SM00579">
    <property type="entry name" value="FBD"/>
    <property type="match status" value="1"/>
</dbReference>
<dbReference type="InterPro" id="IPR053781">
    <property type="entry name" value="F-box_AtFBL13-like"/>
</dbReference>
<accession>A0AAU9SDE8</accession>
<name>A0AAU9SDE8_THLAR</name>